<dbReference type="SUPFAM" id="SSF53474">
    <property type="entry name" value="alpha/beta-Hydrolases"/>
    <property type="match status" value="1"/>
</dbReference>
<protein>
    <submittedName>
        <fullName evidence="3">Pimeloyl-ACP methyl ester carboxylesterase</fullName>
    </submittedName>
</protein>
<feature type="domain" description="AB hydrolase-1" evidence="2">
    <location>
        <begin position="57"/>
        <end position="313"/>
    </location>
</feature>
<dbReference type="InterPro" id="IPR029058">
    <property type="entry name" value="AB_hydrolase_fold"/>
</dbReference>
<dbReference type="PRINTS" id="PR00111">
    <property type="entry name" value="ABHYDROLASE"/>
</dbReference>
<dbReference type="Pfam" id="PF12697">
    <property type="entry name" value="Abhydrolase_6"/>
    <property type="match status" value="1"/>
</dbReference>
<dbReference type="InterPro" id="IPR000639">
    <property type="entry name" value="Epox_hydrolase-like"/>
</dbReference>
<dbReference type="InterPro" id="IPR000073">
    <property type="entry name" value="AB_hydrolase_1"/>
</dbReference>
<proteinExistence type="predicted"/>
<organism evidence="3 4">
    <name type="scientific">Salinibacterium xinjiangense</name>
    <dbReference type="NCBI Taxonomy" id="386302"/>
    <lineage>
        <taxon>Bacteria</taxon>
        <taxon>Bacillati</taxon>
        <taxon>Actinomycetota</taxon>
        <taxon>Actinomycetes</taxon>
        <taxon>Micrococcales</taxon>
        <taxon>Microbacteriaceae</taxon>
        <taxon>Salinibacterium</taxon>
    </lineage>
</organism>
<keyword evidence="1" id="KW-0378">Hydrolase</keyword>
<dbReference type="RefSeq" id="WP_097060747.1">
    <property type="nucleotide sequence ID" value="NZ_BMLC01000001.1"/>
</dbReference>
<dbReference type="GO" id="GO:0016787">
    <property type="term" value="F:hydrolase activity"/>
    <property type="evidence" value="ECO:0007669"/>
    <property type="project" value="UniProtKB-KW"/>
</dbReference>
<dbReference type="GO" id="GO:0016020">
    <property type="term" value="C:membrane"/>
    <property type="evidence" value="ECO:0007669"/>
    <property type="project" value="TreeGrafter"/>
</dbReference>
<reference evidence="3 4" key="1">
    <citation type="submission" date="2017-09" db="EMBL/GenBank/DDBJ databases">
        <authorList>
            <person name="Ehlers B."/>
            <person name="Leendertz F.H."/>
        </authorList>
    </citation>
    <scope>NUCLEOTIDE SEQUENCE [LARGE SCALE GENOMIC DNA]</scope>
    <source>
        <strain evidence="3 4">CGMCC 1.05381</strain>
    </source>
</reference>
<gene>
    <name evidence="3" type="ORF">SAMN06296378_1648</name>
</gene>
<dbReference type="InterPro" id="IPR050266">
    <property type="entry name" value="AB_hydrolase_sf"/>
</dbReference>
<dbReference type="OrthoDB" id="27092at2"/>
<dbReference type="EMBL" id="OCST01000003">
    <property type="protein sequence ID" value="SOE65959.1"/>
    <property type="molecule type" value="Genomic_DNA"/>
</dbReference>
<dbReference type="Proteomes" id="UP000219440">
    <property type="component" value="Unassembled WGS sequence"/>
</dbReference>
<sequence>MLHDKSAGVRGTTLTYAPYPLTEDGAGLSLVSTTVTGTMGSTVAHHLSERRSDRATLFLHGAAGSWSTWTPLLRAAEDSGSGIADPVLLDLPGWGAATLDPSPGPPTIDTVCELVRAAVLELGYTRWDVVGHSMGGFIAMHLAARWPDEVQSVVMVSGTTWSLVDSVAHPARKVWLLPHFSALWRIMVLLSALGATGHALVRGMQAAGMLRPVVVPLFRHPFRVSANVVDALAREIRPPSFLAAVDITRGYSPSIAWAGITCPVTALKGDRDALVRDSDLEELTRLIPASRTVVVPDCGHFANIERPDAVLEAIAAHR</sequence>
<evidence type="ECO:0000256" key="1">
    <source>
        <dbReference type="ARBA" id="ARBA00022801"/>
    </source>
</evidence>
<dbReference type="PRINTS" id="PR00412">
    <property type="entry name" value="EPOXHYDRLASE"/>
</dbReference>
<evidence type="ECO:0000259" key="2">
    <source>
        <dbReference type="Pfam" id="PF12697"/>
    </source>
</evidence>
<evidence type="ECO:0000313" key="4">
    <source>
        <dbReference type="Proteomes" id="UP000219440"/>
    </source>
</evidence>
<dbReference type="Gene3D" id="3.40.50.1820">
    <property type="entry name" value="alpha/beta hydrolase"/>
    <property type="match status" value="1"/>
</dbReference>
<name>A0A2C8ZLQ0_9MICO</name>
<dbReference type="PANTHER" id="PTHR43798:SF31">
    <property type="entry name" value="AB HYDROLASE SUPERFAMILY PROTEIN YCLE"/>
    <property type="match status" value="1"/>
</dbReference>
<keyword evidence="4" id="KW-1185">Reference proteome</keyword>
<accession>A0A2C8ZLQ0</accession>
<evidence type="ECO:0000313" key="3">
    <source>
        <dbReference type="EMBL" id="SOE65959.1"/>
    </source>
</evidence>
<dbReference type="PANTHER" id="PTHR43798">
    <property type="entry name" value="MONOACYLGLYCEROL LIPASE"/>
    <property type="match status" value="1"/>
</dbReference>
<dbReference type="AlphaFoldDB" id="A0A2C8ZLQ0"/>